<dbReference type="OrthoDB" id="23896at2"/>
<evidence type="ECO:0000313" key="1">
    <source>
        <dbReference type="EMBL" id="RIH83453.1"/>
    </source>
</evidence>
<keyword evidence="2" id="KW-1185">Reference proteome</keyword>
<sequence length="585" mass="62896">MKPRRALLSQVSDDFSQQVRPGEVVGSPSDCGAVRLGVDVEARLSVDAGGLRLSALGVPGWGRQSIAYGPLENRGGLALGVLLLSGHANAQAEGLKESLAVGFFDQPVPDLPLEAGPALVLQGHPRANGRLCAAKRQGVSPLLQGVPALPIYFLVLLRERGVLFYAGALEATGSLPALPSLRPLGLEPYGPVARWLYAGVHQAVGGERSHRADTRVYGVRVVHLPQWQGWGPALAADPQPQLGRRAALGGVWRLGKPGMLLEPAEPGGLLHLRLTPPAALLWRYHDPENYLALELGGGLARLCLWYRGRSLELAVEPYPGDPGAPRWVQVLDDGKALGITLDGRALFFLEEPRLADGRGVGLVGLGADLEVHPRRVDLPSSLAIGHPRLPKGQRTVLVPYLGDPSEELLLFWEPTLGPGNLAPAEGGIRVEGAQGARSLYTVPWADLGMADLEVEVLPAQGGEARCRAGVCFWQDEKHHLVVALDLEGEEFRVVAYLRFAGYEDPRRAVWAWIPRPRGSGVGLRLRAVCDGHRFLAYLDGEPVLYRALADIYPGALALELRRVGLGLSGHGEDDGSVFRAWVARR</sequence>
<organism evidence="1 2">
    <name type="scientific">Meiothermus luteus</name>
    <dbReference type="NCBI Taxonomy" id="2026184"/>
    <lineage>
        <taxon>Bacteria</taxon>
        <taxon>Thermotogati</taxon>
        <taxon>Deinococcota</taxon>
        <taxon>Deinococci</taxon>
        <taxon>Thermales</taxon>
        <taxon>Thermaceae</taxon>
        <taxon>Meiothermus</taxon>
    </lineage>
</organism>
<name>A0A399EJ42_9DEIN</name>
<evidence type="ECO:0000313" key="2">
    <source>
        <dbReference type="Proteomes" id="UP000265800"/>
    </source>
</evidence>
<protein>
    <submittedName>
        <fullName evidence="1">Uncharacterized protein</fullName>
    </submittedName>
</protein>
<reference evidence="1 2" key="1">
    <citation type="submission" date="2018-08" db="EMBL/GenBank/DDBJ databases">
        <title>Meiothermus luteus KCTC 52599 genome sequencing project.</title>
        <authorList>
            <person name="Da Costa M.S."/>
            <person name="Albuquerque L."/>
            <person name="Raposo P."/>
            <person name="Froufe H.J.C."/>
            <person name="Barroso C.S."/>
            <person name="Egas C."/>
        </authorList>
    </citation>
    <scope>NUCLEOTIDE SEQUENCE [LARGE SCALE GENOMIC DNA]</scope>
    <source>
        <strain evidence="1 2">KCTC 52599</strain>
    </source>
</reference>
<dbReference type="AlphaFoldDB" id="A0A399EJ42"/>
<proteinExistence type="predicted"/>
<dbReference type="EMBL" id="QWKZ01000080">
    <property type="protein sequence ID" value="RIH83453.1"/>
    <property type="molecule type" value="Genomic_DNA"/>
</dbReference>
<comment type="caution">
    <text evidence="1">The sequence shown here is derived from an EMBL/GenBank/DDBJ whole genome shotgun (WGS) entry which is preliminary data.</text>
</comment>
<accession>A0A399EJ42</accession>
<dbReference type="Proteomes" id="UP000265800">
    <property type="component" value="Unassembled WGS sequence"/>
</dbReference>
<dbReference type="RefSeq" id="WP_119360732.1">
    <property type="nucleotide sequence ID" value="NZ_QWKZ01000080.1"/>
</dbReference>
<gene>
    <name evidence="1" type="ORF">Mlute_02188</name>
</gene>